<dbReference type="SUPFAM" id="SSF52540">
    <property type="entry name" value="P-loop containing nucleoside triphosphate hydrolases"/>
    <property type="match status" value="1"/>
</dbReference>
<dbReference type="PROSITE" id="PS00211">
    <property type="entry name" value="ABC_TRANSPORTER_1"/>
    <property type="match status" value="1"/>
</dbReference>
<feature type="domain" description="ABC transporter" evidence="6">
    <location>
        <begin position="5"/>
        <end position="242"/>
    </location>
</feature>
<dbReference type="CDD" id="cd03214">
    <property type="entry name" value="ABC_Iron-Siderophores_B12_Hemin"/>
    <property type="match status" value="1"/>
</dbReference>
<dbReference type="InterPro" id="IPR017871">
    <property type="entry name" value="ABC_transporter-like_CS"/>
</dbReference>
<dbReference type="InterPro" id="IPR003439">
    <property type="entry name" value="ABC_transporter-like_ATP-bd"/>
</dbReference>
<evidence type="ECO:0000313" key="7">
    <source>
        <dbReference type="EMBL" id="SFK26909.1"/>
    </source>
</evidence>
<evidence type="ECO:0000256" key="5">
    <source>
        <dbReference type="ARBA" id="ARBA00037066"/>
    </source>
</evidence>
<accession>A0A1I3Y686</accession>
<keyword evidence="1" id="KW-0813">Transport</keyword>
<keyword evidence="4" id="KW-1278">Translocase</keyword>
<evidence type="ECO:0000256" key="1">
    <source>
        <dbReference type="ARBA" id="ARBA00022448"/>
    </source>
</evidence>
<evidence type="ECO:0000259" key="6">
    <source>
        <dbReference type="PROSITE" id="PS50893"/>
    </source>
</evidence>
<comment type="function">
    <text evidence="5">Part of the ABC transporter complex HmuTUV involved in hemin import. Responsible for energy coupling to the transport system.</text>
</comment>
<dbReference type="RefSeq" id="WP_245752846.1">
    <property type="nucleotide sequence ID" value="NZ_FOSH01000007.1"/>
</dbReference>
<dbReference type="Gene3D" id="3.40.50.300">
    <property type="entry name" value="P-loop containing nucleotide triphosphate hydrolases"/>
    <property type="match status" value="1"/>
</dbReference>
<dbReference type="STRING" id="45496.SAMN04488079_107144"/>
<protein>
    <submittedName>
        <fullName evidence="7">Iron complex transport system ATP-binding protein</fullName>
    </submittedName>
</protein>
<sequence>MMTSLTLQHLNIAHDGRSILNIEHAEVEPGEFIAVLGPNGAGKTSLFRAITTEWKPSSGSIFLHDKNVDNWSRRERAKHLGILPQASQLTFPFSASEVVEIGATPLSLPTDELVSQTRFWMEKTDTWQFADRLFTSLSGGERQRVQLARILLQVSQAKKPPVVLLDEPTSAQDLGQQHHLLQLVRQLSHEAHFSIVAILHDLNQATRYADKIWLLNQGKMYAQGLPQEILTPDTVSAVWGYLPEKLVTQAGNNVLI</sequence>
<keyword evidence="3 7" id="KW-0067">ATP-binding</keyword>
<dbReference type="PANTHER" id="PTHR42794">
    <property type="entry name" value="HEMIN IMPORT ATP-BINDING PROTEIN HMUV"/>
    <property type="match status" value="1"/>
</dbReference>
<dbReference type="InterPro" id="IPR003593">
    <property type="entry name" value="AAA+_ATPase"/>
</dbReference>
<dbReference type="NCBIfam" id="NF010068">
    <property type="entry name" value="PRK13548.1"/>
    <property type="match status" value="1"/>
</dbReference>
<reference evidence="8" key="1">
    <citation type="submission" date="2016-10" db="EMBL/GenBank/DDBJ databases">
        <authorList>
            <person name="Varghese N."/>
            <person name="Submissions S."/>
        </authorList>
    </citation>
    <scope>NUCLEOTIDE SEQUENCE [LARGE SCALE GENOMIC DNA]</scope>
    <source>
        <strain evidence="8">DSM 11578</strain>
    </source>
</reference>
<dbReference type="InterPro" id="IPR027417">
    <property type="entry name" value="P-loop_NTPase"/>
</dbReference>
<keyword evidence="2" id="KW-0547">Nucleotide-binding</keyword>
<dbReference type="EMBL" id="FOSH01000007">
    <property type="protein sequence ID" value="SFK26909.1"/>
    <property type="molecule type" value="Genomic_DNA"/>
</dbReference>
<dbReference type="PANTHER" id="PTHR42794:SF1">
    <property type="entry name" value="HEMIN IMPORT ATP-BINDING PROTEIN HMUV"/>
    <property type="match status" value="1"/>
</dbReference>
<proteinExistence type="predicted"/>
<keyword evidence="8" id="KW-1185">Reference proteome</keyword>
<organism evidence="7 8">
    <name type="scientific">Methylophaga sulfidovorans</name>
    <dbReference type="NCBI Taxonomy" id="45496"/>
    <lineage>
        <taxon>Bacteria</taxon>
        <taxon>Pseudomonadati</taxon>
        <taxon>Pseudomonadota</taxon>
        <taxon>Gammaproteobacteria</taxon>
        <taxon>Thiotrichales</taxon>
        <taxon>Piscirickettsiaceae</taxon>
        <taxon>Methylophaga</taxon>
    </lineage>
</organism>
<evidence type="ECO:0000256" key="2">
    <source>
        <dbReference type="ARBA" id="ARBA00022741"/>
    </source>
</evidence>
<name>A0A1I3Y686_9GAMM</name>
<evidence type="ECO:0000313" key="8">
    <source>
        <dbReference type="Proteomes" id="UP000198924"/>
    </source>
</evidence>
<dbReference type="AlphaFoldDB" id="A0A1I3Y686"/>
<gene>
    <name evidence="7" type="ORF">SAMN04488079_107144</name>
</gene>
<evidence type="ECO:0000256" key="4">
    <source>
        <dbReference type="ARBA" id="ARBA00022967"/>
    </source>
</evidence>
<dbReference type="Pfam" id="PF00005">
    <property type="entry name" value="ABC_tran"/>
    <property type="match status" value="1"/>
</dbReference>
<dbReference type="SMART" id="SM00382">
    <property type="entry name" value="AAA"/>
    <property type="match status" value="1"/>
</dbReference>
<dbReference type="Proteomes" id="UP000198924">
    <property type="component" value="Unassembled WGS sequence"/>
</dbReference>
<evidence type="ECO:0000256" key="3">
    <source>
        <dbReference type="ARBA" id="ARBA00022840"/>
    </source>
</evidence>
<dbReference type="PROSITE" id="PS50893">
    <property type="entry name" value="ABC_TRANSPORTER_2"/>
    <property type="match status" value="1"/>
</dbReference>
<dbReference type="GO" id="GO:0005524">
    <property type="term" value="F:ATP binding"/>
    <property type="evidence" value="ECO:0007669"/>
    <property type="project" value="UniProtKB-KW"/>
</dbReference>
<dbReference type="GO" id="GO:0016887">
    <property type="term" value="F:ATP hydrolysis activity"/>
    <property type="evidence" value="ECO:0007669"/>
    <property type="project" value="InterPro"/>
</dbReference>